<proteinExistence type="predicted"/>
<dbReference type="Proteomes" id="UP000626092">
    <property type="component" value="Unassembled WGS sequence"/>
</dbReference>
<gene>
    <name evidence="1" type="ORF">RHSIM_Rhsim11G0090800</name>
</gene>
<organism evidence="1 2">
    <name type="scientific">Rhododendron simsii</name>
    <name type="common">Sims's rhododendron</name>
    <dbReference type="NCBI Taxonomy" id="118357"/>
    <lineage>
        <taxon>Eukaryota</taxon>
        <taxon>Viridiplantae</taxon>
        <taxon>Streptophyta</taxon>
        <taxon>Embryophyta</taxon>
        <taxon>Tracheophyta</taxon>
        <taxon>Spermatophyta</taxon>
        <taxon>Magnoliopsida</taxon>
        <taxon>eudicotyledons</taxon>
        <taxon>Gunneridae</taxon>
        <taxon>Pentapetalae</taxon>
        <taxon>asterids</taxon>
        <taxon>Ericales</taxon>
        <taxon>Ericaceae</taxon>
        <taxon>Ericoideae</taxon>
        <taxon>Rhodoreae</taxon>
        <taxon>Rhododendron</taxon>
    </lineage>
</organism>
<dbReference type="AlphaFoldDB" id="A0A834G974"/>
<dbReference type="EMBL" id="WJXA01000011">
    <property type="protein sequence ID" value="KAF7127086.1"/>
    <property type="molecule type" value="Genomic_DNA"/>
</dbReference>
<evidence type="ECO:0000313" key="1">
    <source>
        <dbReference type="EMBL" id="KAF7127086.1"/>
    </source>
</evidence>
<keyword evidence="2" id="KW-1185">Reference proteome</keyword>
<evidence type="ECO:0000313" key="2">
    <source>
        <dbReference type="Proteomes" id="UP000626092"/>
    </source>
</evidence>
<reference evidence="1" key="1">
    <citation type="submission" date="2019-11" db="EMBL/GenBank/DDBJ databases">
        <authorList>
            <person name="Liu Y."/>
            <person name="Hou J."/>
            <person name="Li T.-Q."/>
            <person name="Guan C.-H."/>
            <person name="Wu X."/>
            <person name="Wu H.-Z."/>
            <person name="Ling F."/>
            <person name="Zhang R."/>
            <person name="Shi X.-G."/>
            <person name="Ren J.-P."/>
            <person name="Chen E.-F."/>
            <person name="Sun J.-M."/>
        </authorList>
    </citation>
    <scope>NUCLEOTIDE SEQUENCE</scope>
    <source>
        <strain evidence="1">Adult_tree_wgs_1</strain>
        <tissue evidence="1">Leaves</tissue>
    </source>
</reference>
<comment type="caution">
    <text evidence="1">The sequence shown here is derived from an EMBL/GenBank/DDBJ whole genome shotgun (WGS) entry which is preliminary data.</text>
</comment>
<accession>A0A834G974</accession>
<sequence length="177" mass="20382">MHGRELKDMERFLPWNYEELLKEKYGPKQQNTTIIVKDVVEEVVKEVVIQVVEPKIETEVGDKTNNIEAVDEVIFEVDIKNNNIDIGDQAIEDRNICLLEMVDTNICVEEEGLAINTGVSNEIPSHGLSDNQFEAYIQTMDSQHNCIFDRAKIQKAKASCWNDNREELYFSFGSLFH</sequence>
<protein>
    <submittedName>
        <fullName evidence="1">Uncharacterized protein</fullName>
    </submittedName>
</protein>
<name>A0A834G974_RHOSS</name>